<dbReference type="EMBL" id="QGTQ01000001">
    <property type="protein sequence ID" value="PWW08816.1"/>
    <property type="molecule type" value="Genomic_DNA"/>
</dbReference>
<evidence type="ECO:0000313" key="3">
    <source>
        <dbReference type="Proteomes" id="UP000246635"/>
    </source>
</evidence>
<dbReference type="Proteomes" id="UP000246635">
    <property type="component" value="Unassembled WGS sequence"/>
</dbReference>
<sequence>MIRNKAVLMSLASLVALTCVSVAHAQSDLSSSSVTAEEQNAEEMLINPAEMSKQMINRYFTSIKDSGDREESALADFKIIDIDDSDLADIKVTLNLDYIDVPPLPNVVYHIKRNKQYYQVEQQFCSYDLSPNSPHYGEVSCSAGGSSAVRWQ</sequence>
<comment type="caution">
    <text evidence="2">The sequence shown here is derived from an EMBL/GenBank/DDBJ whole genome shotgun (WGS) entry which is preliminary data.</text>
</comment>
<evidence type="ECO:0000313" key="2">
    <source>
        <dbReference type="EMBL" id="PWW08816.1"/>
    </source>
</evidence>
<keyword evidence="3" id="KW-1185">Reference proteome</keyword>
<feature type="chain" id="PRO_5015901542" evidence="1">
    <location>
        <begin position="26"/>
        <end position="152"/>
    </location>
</feature>
<dbReference type="RefSeq" id="WP_110042317.1">
    <property type="nucleotide sequence ID" value="NZ_CP054613.1"/>
</dbReference>
<evidence type="ECO:0000256" key="1">
    <source>
        <dbReference type="SAM" id="SignalP"/>
    </source>
</evidence>
<proteinExistence type="predicted"/>
<accession>A0A2V2Z3H5</accession>
<reference evidence="2 3" key="1">
    <citation type="submission" date="2018-05" db="EMBL/GenBank/DDBJ databases">
        <title>Genomic Encyclopedia of Type Strains, Phase III (KMG-III): the genomes of soil and plant-associated and newly described type strains.</title>
        <authorList>
            <person name="Whitman W."/>
        </authorList>
    </citation>
    <scope>NUCLEOTIDE SEQUENCE [LARGE SCALE GENOMIC DNA]</scope>
    <source>
        <strain evidence="2 3">CECT 5696</strain>
    </source>
</reference>
<organism evidence="2 3">
    <name type="scientific">Paenibacillus cellulosilyticus</name>
    <dbReference type="NCBI Taxonomy" id="375489"/>
    <lineage>
        <taxon>Bacteria</taxon>
        <taxon>Bacillati</taxon>
        <taxon>Bacillota</taxon>
        <taxon>Bacilli</taxon>
        <taxon>Bacillales</taxon>
        <taxon>Paenibacillaceae</taxon>
        <taxon>Paenibacillus</taxon>
    </lineage>
</organism>
<keyword evidence="1" id="KW-0732">Signal</keyword>
<dbReference type="AlphaFoldDB" id="A0A2V2Z3H5"/>
<protein>
    <submittedName>
        <fullName evidence="2">Uncharacterized protein</fullName>
    </submittedName>
</protein>
<dbReference type="OrthoDB" id="9762883at2"/>
<feature type="signal peptide" evidence="1">
    <location>
        <begin position="1"/>
        <end position="25"/>
    </location>
</feature>
<name>A0A2V2Z3H5_9BACL</name>
<gene>
    <name evidence="2" type="ORF">DFQ01_101542</name>
</gene>